<dbReference type="SMART" id="SM00248">
    <property type="entry name" value="ANK"/>
    <property type="match status" value="8"/>
</dbReference>
<dbReference type="EMBL" id="HG994581">
    <property type="protein sequence ID" value="CAF2870928.1"/>
    <property type="molecule type" value="Genomic_DNA"/>
</dbReference>
<dbReference type="Pfam" id="PF00023">
    <property type="entry name" value="Ank"/>
    <property type="match status" value="2"/>
</dbReference>
<dbReference type="PROSITE" id="PS50088">
    <property type="entry name" value="ANK_REPEAT"/>
    <property type="match status" value="4"/>
</dbReference>
<dbReference type="SUPFAM" id="SSF48403">
    <property type="entry name" value="Ankyrin repeat"/>
    <property type="match status" value="2"/>
</dbReference>
<dbReference type="PANTHER" id="PTHR24173">
    <property type="entry name" value="ANKYRIN REPEAT CONTAINING"/>
    <property type="match status" value="1"/>
</dbReference>
<dbReference type="PANTHER" id="PTHR24173:SF82">
    <property type="entry name" value="FI19351P1"/>
    <property type="match status" value="1"/>
</dbReference>
<dbReference type="InterPro" id="IPR002110">
    <property type="entry name" value="Ankyrin_rpt"/>
</dbReference>
<protein>
    <submittedName>
        <fullName evidence="3">(salmon louse) hypothetical protein</fullName>
    </submittedName>
</protein>
<dbReference type="InterPro" id="IPR036770">
    <property type="entry name" value="Ankyrin_rpt-contain_sf"/>
</dbReference>
<keyword evidence="4" id="KW-1185">Reference proteome</keyword>
<organism evidence="3 4">
    <name type="scientific">Lepeophtheirus salmonis</name>
    <name type="common">Salmon louse</name>
    <name type="synonym">Caligus salmonis</name>
    <dbReference type="NCBI Taxonomy" id="72036"/>
    <lineage>
        <taxon>Eukaryota</taxon>
        <taxon>Metazoa</taxon>
        <taxon>Ecdysozoa</taxon>
        <taxon>Arthropoda</taxon>
        <taxon>Crustacea</taxon>
        <taxon>Multicrustacea</taxon>
        <taxon>Hexanauplia</taxon>
        <taxon>Copepoda</taxon>
        <taxon>Siphonostomatoida</taxon>
        <taxon>Caligidae</taxon>
        <taxon>Lepeophtheirus</taxon>
    </lineage>
</organism>
<reference evidence="3" key="1">
    <citation type="submission" date="2021-02" db="EMBL/GenBank/DDBJ databases">
        <authorList>
            <person name="Bekaert M."/>
        </authorList>
    </citation>
    <scope>NUCLEOTIDE SEQUENCE</scope>
    <source>
        <strain evidence="3">IoA-00</strain>
    </source>
</reference>
<dbReference type="Proteomes" id="UP000675881">
    <property type="component" value="Chromosome 2"/>
</dbReference>
<sequence length="599" mass="66886">MFGLLKTLSDVNVEEINLGLSERMLLTYLLTAHSLLPNSQRLAKELLRFYLLSVAKKIKLSPSKNKPRSLLSKMWLGNSASPSSSNAKGDTGITQKEALFADLYQEVKCAAPSAQLSYSLRSRIERCDKSTRREITSKVKDGTSPLFIACKKGNVEIVEYLVTTCSADIEQKGVYEVQDDNSVHKVTPLWCAAVAGKVKVVEVLVNHGANVNCESDTGSTPVRSACFMTHLEIVKILVLNNADIQKPNYNGGTCLINSVQSVELCEFLLKHGADVNAQDIQCKTALHYAIQEHRSATTKLLLQYGAIPFLKSRYGDDALQTACLKGAWEIFDYLVDHLPYSPERVANCFELLGSTFLDEHHDSQKTIQYWKAACDIREKFDAMRMQSLLICERVLGSLHKDTIYRIIYRGAAYADSLQYQYCIDLWKYALELRITKDSILFFDTCYTAQALVKLLLDVHEKNSQGIIPTQVRLKDVVSIIELLIKDVALSSEVLKILVECGANVNAMNSTASTPLHIAAVPQNYRTKIIELLLKNGAHIDIRDFYGVTPCRLLKDIGSCLVNPLKYTTLKCLAAQVISRHNLPFQRQVPAALEAFIDAH</sequence>
<keyword evidence="1" id="KW-0677">Repeat</keyword>
<dbReference type="PRINTS" id="PR01415">
    <property type="entry name" value="ANKYRIN"/>
</dbReference>
<evidence type="ECO:0000313" key="4">
    <source>
        <dbReference type="Proteomes" id="UP000675881"/>
    </source>
</evidence>
<dbReference type="PROSITE" id="PS50297">
    <property type="entry name" value="ANK_REP_REGION"/>
    <property type="match status" value="3"/>
</dbReference>
<dbReference type="Gene3D" id="1.25.40.20">
    <property type="entry name" value="Ankyrin repeat-containing domain"/>
    <property type="match status" value="3"/>
</dbReference>
<gene>
    <name evidence="3" type="ORF">LSAA_6301</name>
</gene>
<dbReference type="Pfam" id="PF12796">
    <property type="entry name" value="Ank_2"/>
    <property type="match status" value="1"/>
</dbReference>
<evidence type="ECO:0000256" key="1">
    <source>
        <dbReference type="ARBA" id="ARBA00022737"/>
    </source>
</evidence>
<keyword evidence="2" id="KW-0040">ANK repeat</keyword>
<name>A0A7R8CRI4_LEPSM</name>
<evidence type="ECO:0000313" key="3">
    <source>
        <dbReference type="EMBL" id="CAF2870928.1"/>
    </source>
</evidence>
<dbReference type="OrthoDB" id="3246549at2759"/>
<evidence type="ECO:0000256" key="2">
    <source>
        <dbReference type="ARBA" id="ARBA00023043"/>
    </source>
</evidence>
<dbReference type="AlphaFoldDB" id="A0A7R8CRI4"/>
<accession>A0A7R8CRI4</accession>
<proteinExistence type="predicted"/>